<evidence type="ECO:0000313" key="3">
    <source>
        <dbReference type="Proteomes" id="UP000198846"/>
    </source>
</evidence>
<dbReference type="OrthoDB" id="1524679at2"/>
<dbReference type="RefSeq" id="WP_092135034.1">
    <property type="nucleotide sequence ID" value="NZ_FNQK01000013.1"/>
</dbReference>
<keyword evidence="3" id="KW-1185">Reference proteome</keyword>
<dbReference type="InterPro" id="IPR041657">
    <property type="entry name" value="HTH_17"/>
</dbReference>
<feature type="domain" description="Helix-turn-helix" evidence="1">
    <location>
        <begin position="35"/>
        <end position="85"/>
    </location>
</feature>
<gene>
    <name evidence="2" type="ORF">SAMN04487990_11357</name>
</gene>
<dbReference type="Pfam" id="PF12728">
    <property type="entry name" value="HTH_17"/>
    <property type="match status" value="1"/>
</dbReference>
<reference evidence="3" key="1">
    <citation type="submission" date="2016-10" db="EMBL/GenBank/DDBJ databases">
        <authorList>
            <person name="Varghese N."/>
            <person name="Submissions S."/>
        </authorList>
    </citation>
    <scope>NUCLEOTIDE SEQUENCE [LARGE SCALE GENOMIC DNA]</scope>
    <source>
        <strain evidence="3">DSM 23842</strain>
    </source>
</reference>
<dbReference type="SUPFAM" id="SSF46955">
    <property type="entry name" value="Putative DNA-binding domain"/>
    <property type="match status" value="1"/>
</dbReference>
<dbReference type="AlphaFoldDB" id="A0A1H4B5U5"/>
<dbReference type="PANTHER" id="PTHR34585:SF22">
    <property type="entry name" value="HELIX-TURN-HELIX DOMAIN-CONTAINING PROTEIN"/>
    <property type="match status" value="1"/>
</dbReference>
<dbReference type="PANTHER" id="PTHR34585">
    <property type="match status" value="1"/>
</dbReference>
<sequence>MPTAILTTDDLYQFKTELFEEIKTIISNAQPSKRYLRSSEAMDLLQVSPGTLQNLRVNGVLPYTKLGGIIYYDEEDINKVLEANRIHHI</sequence>
<name>A0A1H4B5U5_BIZPA</name>
<organism evidence="2 3">
    <name type="scientific">Bizionia paragorgiae</name>
    <dbReference type="NCBI Taxonomy" id="283786"/>
    <lineage>
        <taxon>Bacteria</taxon>
        <taxon>Pseudomonadati</taxon>
        <taxon>Bacteroidota</taxon>
        <taxon>Flavobacteriia</taxon>
        <taxon>Flavobacteriales</taxon>
        <taxon>Flavobacteriaceae</taxon>
        <taxon>Bizionia</taxon>
    </lineage>
</organism>
<dbReference type="EMBL" id="FNQK01000013">
    <property type="protein sequence ID" value="SEA43655.1"/>
    <property type="molecule type" value="Genomic_DNA"/>
</dbReference>
<evidence type="ECO:0000313" key="2">
    <source>
        <dbReference type="EMBL" id="SEA43655.1"/>
    </source>
</evidence>
<dbReference type="STRING" id="283786.SAMN04487990_11357"/>
<protein>
    <submittedName>
        <fullName evidence="2">Helix-turn-helix domain-containing protein</fullName>
    </submittedName>
</protein>
<dbReference type="InterPro" id="IPR009061">
    <property type="entry name" value="DNA-bd_dom_put_sf"/>
</dbReference>
<proteinExistence type="predicted"/>
<evidence type="ECO:0000259" key="1">
    <source>
        <dbReference type="Pfam" id="PF12728"/>
    </source>
</evidence>
<accession>A0A1H4B5U5</accession>
<dbReference type="Proteomes" id="UP000198846">
    <property type="component" value="Unassembled WGS sequence"/>
</dbReference>